<accession>A0A542TI12</accession>
<organism evidence="1 2">
    <name type="scientific">Streptomyces puniciscabiei</name>
    <dbReference type="NCBI Taxonomy" id="164348"/>
    <lineage>
        <taxon>Bacteria</taxon>
        <taxon>Bacillati</taxon>
        <taxon>Actinomycetota</taxon>
        <taxon>Actinomycetes</taxon>
        <taxon>Kitasatosporales</taxon>
        <taxon>Streptomycetaceae</taxon>
        <taxon>Streptomyces</taxon>
    </lineage>
</organism>
<comment type="caution">
    <text evidence="1">The sequence shown here is derived from an EMBL/GenBank/DDBJ whole genome shotgun (WGS) entry which is preliminary data.</text>
</comment>
<protein>
    <submittedName>
        <fullName evidence="1">Uncharacterized protein</fullName>
    </submittedName>
</protein>
<sequence>MTTTLALTDRDTIAGTERFVTAVVAGGMRLHLRRRCRRRPLTWPDQAAGRPRTPALGGACVIEPPPRITLLEQNATGWATLCRQVSAAHAEADGAAPVVSGPASPPYAEQERGMLLSPASEPVRATVRRLPRRHRAAMFRLGDSSGPIGAKVTFHKPVALAERFQRRRSRVRTAAEIDDIRFVQARSDEDGGWEGACSRGHLADDCRRVRKQRGSCAWGLRLGHLPQRHGRLGG</sequence>
<gene>
    <name evidence="1" type="ORF">FB563_6560</name>
</gene>
<proteinExistence type="predicted"/>
<dbReference type="EMBL" id="VFNX01000002">
    <property type="protein sequence ID" value="TQK86430.1"/>
    <property type="molecule type" value="Genomic_DNA"/>
</dbReference>
<dbReference type="Gene3D" id="3.20.20.140">
    <property type="entry name" value="Metal-dependent hydrolases"/>
    <property type="match status" value="1"/>
</dbReference>
<reference evidence="1 2" key="1">
    <citation type="submission" date="2019-06" db="EMBL/GenBank/DDBJ databases">
        <title>Sequencing the genomes of 1000 actinobacteria strains.</title>
        <authorList>
            <person name="Klenk H.-P."/>
        </authorList>
    </citation>
    <scope>NUCLEOTIDE SEQUENCE [LARGE SCALE GENOMIC DNA]</scope>
    <source>
        <strain evidence="1 2">DSM 41929</strain>
    </source>
</reference>
<evidence type="ECO:0000313" key="2">
    <source>
        <dbReference type="Proteomes" id="UP000318103"/>
    </source>
</evidence>
<keyword evidence="2" id="KW-1185">Reference proteome</keyword>
<name>A0A542TI12_9ACTN</name>
<dbReference type="AlphaFoldDB" id="A0A542TI12"/>
<evidence type="ECO:0000313" key="1">
    <source>
        <dbReference type="EMBL" id="TQK86430.1"/>
    </source>
</evidence>
<dbReference type="Proteomes" id="UP000318103">
    <property type="component" value="Unassembled WGS sequence"/>
</dbReference>